<comment type="caution">
    <text evidence="2">The sequence shown here is derived from an EMBL/GenBank/DDBJ whole genome shotgun (WGS) entry which is preliminary data.</text>
</comment>
<sequence>MFKHIPLHRRLKHRIIHKLTGRGPKEISTRPQVTEQAKHDFVTTTLPQDINTSSPSTDPYLAVRRSPFFNKLPPELRHQIYVLAFGNGVVHIDDGGRANLQILPYFCPYAAAQRPPWEDCCETEYGRALDDYGRDLIGVTGWLLSCRLAYAETVGVLYSTNSIRIRSFGSLPRLPNYLPPGILRCITSLELIPRVRLLAMPEKFLCSLPREMLPGLRRLYLLVRDIDPPPLDFHQQTYVIDEAAETVALLTRADRIARKLLSAPSRLEVFELAVRHSTFQILIEGLGEEERSVVVQKSLRYPQGERFWRSLGELDVGANAADDDVGVGRSCRKELGYWIRD</sequence>
<protein>
    <recommendedName>
        <fullName evidence="1">DUF7730 domain-containing protein</fullName>
    </recommendedName>
</protein>
<dbReference type="EMBL" id="LCZI01001216">
    <property type="protein sequence ID" value="KKZ61913.1"/>
    <property type="molecule type" value="Genomic_DNA"/>
</dbReference>
<name>A0A0G2HV35_9EURO</name>
<dbReference type="VEuPathDB" id="FungiDB:EMCG_03612"/>
<proteinExistence type="predicted"/>
<dbReference type="Proteomes" id="UP000034164">
    <property type="component" value="Unassembled WGS sequence"/>
</dbReference>
<accession>A0A0G2HV35</accession>
<reference evidence="3" key="1">
    <citation type="journal article" date="2015" name="PLoS Genet.">
        <title>The dynamic genome and transcriptome of the human fungal pathogen Blastomyces and close relative Emmonsia.</title>
        <authorList>
            <person name="Munoz J.F."/>
            <person name="Gauthier G.M."/>
            <person name="Desjardins C.A."/>
            <person name="Gallo J.E."/>
            <person name="Holder J."/>
            <person name="Sullivan T.D."/>
            <person name="Marty A.J."/>
            <person name="Carmen J.C."/>
            <person name="Chen Z."/>
            <person name="Ding L."/>
            <person name="Gujja S."/>
            <person name="Magrini V."/>
            <person name="Misas E."/>
            <person name="Mitreva M."/>
            <person name="Priest M."/>
            <person name="Saif S."/>
            <person name="Whiston E.A."/>
            <person name="Young S."/>
            <person name="Zeng Q."/>
            <person name="Goldman W.E."/>
            <person name="Mardis E.R."/>
            <person name="Taylor J.W."/>
            <person name="McEwen J.G."/>
            <person name="Clay O.K."/>
            <person name="Klein B.S."/>
            <person name="Cuomo C.A."/>
        </authorList>
    </citation>
    <scope>NUCLEOTIDE SEQUENCE [LARGE SCALE GENOMIC DNA]</scope>
    <source>
        <strain evidence="3">UAMH 3008</strain>
    </source>
</reference>
<evidence type="ECO:0000313" key="2">
    <source>
        <dbReference type="EMBL" id="KKZ61913.1"/>
    </source>
</evidence>
<dbReference type="AlphaFoldDB" id="A0A0G2HV35"/>
<dbReference type="InterPro" id="IPR056632">
    <property type="entry name" value="DUF7730"/>
</dbReference>
<dbReference type="PANTHER" id="PTHR38790">
    <property type="entry name" value="2EXR DOMAIN-CONTAINING PROTEIN-RELATED"/>
    <property type="match status" value="1"/>
</dbReference>
<evidence type="ECO:0000313" key="3">
    <source>
        <dbReference type="Proteomes" id="UP000034164"/>
    </source>
</evidence>
<feature type="domain" description="DUF7730" evidence="1">
    <location>
        <begin position="65"/>
        <end position="193"/>
    </location>
</feature>
<gene>
    <name evidence="2" type="ORF">EMCG_03612</name>
</gene>
<organism evidence="2 3">
    <name type="scientific">[Emmonsia] crescens</name>
    <dbReference type="NCBI Taxonomy" id="73230"/>
    <lineage>
        <taxon>Eukaryota</taxon>
        <taxon>Fungi</taxon>
        <taxon>Dikarya</taxon>
        <taxon>Ascomycota</taxon>
        <taxon>Pezizomycotina</taxon>
        <taxon>Eurotiomycetes</taxon>
        <taxon>Eurotiomycetidae</taxon>
        <taxon>Onygenales</taxon>
        <taxon>Ajellomycetaceae</taxon>
        <taxon>Emergomyces</taxon>
    </lineage>
</organism>
<dbReference type="Pfam" id="PF24864">
    <property type="entry name" value="DUF7730"/>
    <property type="match status" value="1"/>
</dbReference>
<evidence type="ECO:0000259" key="1">
    <source>
        <dbReference type="Pfam" id="PF24864"/>
    </source>
</evidence>
<dbReference type="OrthoDB" id="515692at2759"/>